<dbReference type="AlphaFoldDB" id="A0A673J7J3"/>
<comment type="caution">
    <text evidence="4">Lacks conserved residue(s) required for the propagation of feature annotation.</text>
</comment>
<dbReference type="SUPFAM" id="SSF57535">
    <property type="entry name" value="Complement control module/SCR domain"/>
    <property type="match status" value="3"/>
</dbReference>
<feature type="domain" description="Sushi" evidence="6">
    <location>
        <begin position="180"/>
        <end position="237"/>
    </location>
</feature>
<dbReference type="PANTHER" id="PTHR45656:SF4">
    <property type="entry name" value="PROTEIN CBR-CLEC-78"/>
    <property type="match status" value="1"/>
</dbReference>
<keyword evidence="4" id="KW-0768">Sushi</keyword>
<sequence length="265" mass="29406">MWHGIYFFSRVFRIFASFFLSLFCMFLFYNPVTAVPRTSATQCSSVPEPRFGKRIGNNFAVGASVMFECNPGYTLHGSTAIHCETVPDALAQWNDTLPTCLRVCQPPPEVANADILMEDNETKIIFTCDPGYYRLGPAHIQCMANGVQMFKLSRLSLFVLPSLPSIVISCGDLATPPNAGHCGLPEQIVNGQVIGENFGYRDTVVYQCVSGFRLIGSSVRICQQDHNWSGQLPICVREFGTLFAAAGFIHIIFQFIKEFVICIFG</sequence>
<dbReference type="PANTHER" id="PTHR45656">
    <property type="entry name" value="PROTEIN CBR-CLEC-78"/>
    <property type="match status" value="1"/>
</dbReference>
<dbReference type="SMART" id="SM00032">
    <property type="entry name" value="CCP"/>
    <property type="match status" value="3"/>
</dbReference>
<dbReference type="Ensembl" id="ENSSRHT00000048861.1">
    <property type="protein sequence ID" value="ENSSRHP00000047530.1"/>
    <property type="gene ID" value="ENSSRHG00000023974.1"/>
</dbReference>
<dbReference type="Proteomes" id="UP000472270">
    <property type="component" value="Unassembled WGS sequence"/>
</dbReference>
<evidence type="ECO:0000256" key="3">
    <source>
        <dbReference type="ARBA" id="ARBA00023157"/>
    </source>
</evidence>
<dbReference type="FunFam" id="2.10.70.10:FF:000002">
    <property type="entry name" value="CUB and Sushi multiple domains 3"/>
    <property type="match status" value="1"/>
</dbReference>
<dbReference type="Pfam" id="PF00084">
    <property type="entry name" value="Sushi"/>
    <property type="match status" value="3"/>
</dbReference>
<evidence type="ECO:0000256" key="4">
    <source>
        <dbReference type="PROSITE-ProRule" id="PRU00302"/>
    </source>
</evidence>
<evidence type="ECO:0000256" key="2">
    <source>
        <dbReference type="ARBA" id="ARBA00022737"/>
    </source>
</evidence>
<dbReference type="CDD" id="cd00033">
    <property type="entry name" value="CCP"/>
    <property type="match status" value="3"/>
</dbReference>
<protein>
    <recommendedName>
        <fullName evidence="6">Sushi domain-containing protein</fullName>
    </recommendedName>
</protein>
<evidence type="ECO:0000259" key="6">
    <source>
        <dbReference type="PROSITE" id="PS50923"/>
    </source>
</evidence>
<organism evidence="7 8">
    <name type="scientific">Sinocyclocheilus rhinocerous</name>
    <dbReference type="NCBI Taxonomy" id="307959"/>
    <lineage>
        <taxon>Eukaryota</taxon>
        <taxon>Metazoa</taxon>
        <taxon>Chordata</taxon>
        <taxon>Craniata</taxon>
        <taxon>Vertebrata</taxon>
        <taxon>Euteleostomi</taxon>
        <taxon>Actinopterygii</taxon>
        <taxon>Neopterygii</taxon>
        <taxon>Teleostei</taxon>
        <taxon>Ostariophysi</taxon>
        <taxon>Cypriniformes</taxon>
        <taxon>Cyprinidae</taxon>
        <taxon>Cyprininae</taxon>
        <taxon>Sinocyclocheilus</taxon>
    </lineage>
</organism>
<dbReference type="InterPro" id="IPR000436">
    <property type="entry name" value="Sushi_SCR_CCP_dom"/>
</dbReference>
<accession>A0A673J7J3</accession>
<name>A0A673J7J3_9TELE</name>
<feature type="chain" id="PRO_5025378333" description="Sushi domain-containing protein" evidence="5">
    <location>
        <begin position="35"/>
        <end position="265"/>
    </location>
</feature>
<keyword evidence="1 5" id="KW-0732">Signal</keyword>
<dbReference type="Gene3D" id="2.10.70.10">
    <property type="entry name" value="Complement Module, domain 1"/>
    <property type="match status" value="3"/>
</dbReference>
<dbReference type="InterPro" id="IPR051277">
    <property type="entry name" value="SEZ6_CSMD_C4BPB_Regulators"/>
</dbReference>
<evidence type="ECO:0000313" key="7">
    <source>
        <dbReference type="Ensembl" id="ENSSRHP00000047530.1"/>
    </source>
</evidence>
<reference evidence="7" key="1">
    <citation type="submission" date="2025-08" db="UniProtKB">
        <authorList>
            <consortium name="Ensembl"/>
        </authorList>
    </citation>
    <scope>IDENTIFICATION</scope>
</reference>
<evidence type="ECO:0000256" key="1">
    <source>
        <dbReference type="ARBA" id="ARBA00022729"/>
    </source>
</evidence>
<dbReference type="InterPro" id="IPR035976">
    <property type="entry name" value="Sushi/SCR/CCP_sf"/>
</dbReference>
<feature type="domain" description="Sushi" evidence="6">
    <location>
        <begin position="41"/>
        <end position="102"/>
    </location>
</feature>
<feature type="disulfide bond" evidence="4">
    <location>
        <begin position="208"/>
        <end position="235"/>
    </location>
</feature>
<feature type="signal peptide" evidence="5">
    <location>
        <begin position="1"/>
        <end position="34"/>
    </location>
</feature>
<keyword evidence="2" id="KW-0677">Repeat</keyword>
<dbReference type="PROSITE" id="PS50923">
    <property type="entry name" value="SUSHI"/>
    <property type="match status" value="2"/>
</dbReference>
<evidence type="ECO:0000313" key="8">
    <source>
        <dbReference type="Proteomes" id="UP000472270"/>
    </source>
</evidence>
<keyword evidence="8" id="KW-1185">Reference proteome</keyword>
<evidence type="ECO:0000256" key="5">
    <source>
        <dbReference type="SAM" id="SignalP"/>
    </source>
</evidence>
<proteinExistence type="predicted"/>
<keyword evidence="3 4" id="KW-1015">Disulfide bond</keyword>
<reference evidence="7" key="2">
    <citation type="submission" date="2025-09" db="UniProtKB">
        <authorList>
            <consortium name="Ensembl"/>
        </authorList>
    </citation>
    <scope>IDENTIFICATION</scope>
</reference>